<reference evidence="1" key="1">
    <citation type="submission" date="2024-07" db="EMBL/GenBank/DDBJ databases">
        <title>Metagenome and Metagenome-Assembled Genomes of Archaea from a hot spring from the geothermal field of Los Azufres, Mexico.</title>
        <authorList>
            <person name="Marin-Paredes R."/>
            <person name="Martinez-Romero E."/>
            <person name="Servin-Garciduenas L.E."/>
        </authorList>
    </citation>
    <scope>NUCLEOTIDE SEQUENCE</scope>
    <source>
        <strain evidence="1">AZ1-454</strain>
    </source>
</reference>
<evidence type="ECO:0000313" key="1">
    <source>
        <dbReference type="EMBL" id="MEW9491755.1"/>
    </source>
</evidence>
<comment type="caution">
    <text evidence="1">The sequence shown here is derived from an EMBL/GenBank/DDBJ whole genome shotgun (WGS) entry which is preliminary data.</text>
</comment>
<accession>A0ACC6TPK4</accession>
<dbReference type="Proteomes" id="UP000053480">
    <property type="component" value="Unassembled WGS sequence"/>
</dbReference>
<gene>
    <name evidence="1" type="ORF">TQ35_0006095</name>
</gene>
<proteinExistence type="predicted"/>
<organism evidence="1 2">
    <name type="scientific">Candidatus Aramenus sulfurataquae</name>
    <dbReference type="NCBI Taxonomy" id="1326980"/>
    <lineage>
        <taxon>Archaea</taxon>
        <taxon>Thermoproteota</taxon>
        <taxon>Thermoprotei</taxon>
        <taxon>Sulfolobales</taxon>
        <taxon>Sulfolobaceae</taxon>
        <taxon>Candidatus Aramenus</taxon>
    </lineage>
</organism>
<sequence>MEAHETHRHNAPKVLNFYVITISTSRYEKMQRKEPVVDESGDVIKQLVISSNHSLVGYELVPDNKVKILKAILNAVDNDKVDVVVTTGGTGYSPSDTTVEAVRKVLDREVEGFGDVFRLLSYNDPKVRSASYLSKASAGVLNGKVIYMLPGSPRAVELAMRELILPEAPHLVYIVRSK</sequence>
<protein>
    <submittedName>
        <fullName evidence="1">Molybdenum cofactor biosynthesis protein B</fullName>
    </submittedName>
</protein>
<evidence type="ECO:0000313" key="2">
    <source>
        <dbReference type="Proteomes" id="UP000053480"/>
    </source>
</evidence>
<name>A0ACC6TPK4_9CREN</name>
<dbReference type="EMBL" id="JZWS03000007">
    <property type="protein sequence ID" value="MEW9491755.1"/>
    <property type="molecule type" value="Genomic_DNA"/>
</dbReference>